<keyword evidence="4" id="KW-1185">Reference proteome</keyword>
<reference evidence="3" key="1">
    <citation type="submission" date="2022-03" db="EMBL/GenBank/DDBJ databases">
        <authorList>
            <person name="Martin C."/>
        </authorList>
    </citation>
    <scope>NUCLEOTIDE SEQUENCE</scope>
</reference>
<sequence>GDTLVGSGLNGRVYNNASLIEGKIGQGINLDGRNQWIDLGQHRDECFGNLEMCPHGYTLSMWLKVGPKNAPEMYYFSSGGQTRSSYGITLHWLKGKLDVRFSTRTKIWTVKYDGQMKGQWHHVVLTWNRDNELHLWVDGDEVAEDAEPTARNVQTTKWNDITMGRPNNAQTKYGQAVIDELIFWDKRLDDERIEGLWDTYQGNEHIDVVTPNNDKVHYVLNTNDLKGQNYVRFELKTCKGASVYMGPQPTRNYTLLYQVHFGGGGNTYSFINKGKGTWPRKLQINTPGIVDCDEYQPFWVSWTKGRRTLTIAAGTGLCVGLNQILQWTDTSNIWNVNNIGIGAYYNAHASWRFYKTIAHEDCHRVTGPYYLQSLNYPTHEWGINANKELYIVKGGGHRFDMVQPGLTSENETVSFESHSEEGDYLRHLKSNLHLEHPEKRNSKIFALDSTFRIQKNQWFVGYLTFESVNYRGQYIRHQGYQVKISKFENTDQFKKDASFKLVHECKLEKLGKQYMGRVSETHDDIQCQRWDAQTPHSHSKKDPSNFPDKTLADANNYCRNPDNEPEGPWCYTMDEEIRWQYCDVPYCDEATIPTEPPVTTPVPGPCPLWIGREMSNLPRVGGLWIHIMTDNIFPCDGVIDAFE</sequence>
<dbReference type="Proteomes" id="UP000749559">
    <property type="component" value="Unassembled WGS sequence"/>
</dbReference>
<protein>
    <submittedName>
        <fullName evidence="3">Uncharacterized protein</fullName>
    </submittedName>
</protein>
<evidence type="ECO:0000313" key="4">
    <source>
        <dbReference type="Proteomes" id="UP000749559"/>
    </source>
</evidence>
<evidence type="ECO:0000256" key="1">
    <source>
        <dbReference type="PROSITE-ProRule" id="PRU00121"/>
    </source>
</evidence>
<dbReference type="InterPro" id="IPR050759">
    <property type="entry name" value="Serine_protease_kringle"/>
</dbReference>
<dbReference type="GO" id="GO:0004175">
    <property type="term" value="F:endopeptidase activity"/>
    <property type="evidence" value="ECO:0007669"/>
    <property type="project" value="TreeGrafter"/>
</dbReference>
<dbReference type="SUPFAM" id="SSF110221">
    <property type="entry name" value="AbfB domain"/>
    <property type="match status" value="1"/>
</dbReference>
<dbReference type="SMART" id="SM00130">
    <property type="entry name" value="KR"/>
    <property type="match status" value="1"/>
</dbReference>
<comment type="caution">
    <text evidence="3">The sequence shown here is derived from an EMBL/GenBank/DDBJ whole genome shotgun (WGS) entry which is preliminary data.</text>
</comment>
<dbReference type="PRINTS" id="PR00018">
    <property type="entry name" value="KRINGLE"/>
</dbReference>
<dbReference type="InterPro" id="IPR000001">
    <property type="entry name" value="Kringle"/>
</dbReference>
<dbReference type="PANTHER" id="PTHR24261">
    <property type="entry name" value="PLASMINOGEN-RELATED"/>
    <property type="match status" value="1"/>
</dbReference>
<organism evidence="3 4">
    <name type="scientific">Owenia fusiformis</name>
    <name type="common">Polychaete worm</name>
    <dbReference type="NCBI Taxonomy" id="6347"/>
    <lineage>
        <taxon>Eukaryota</taxon>
        <taxon>Metazoa</taxon>
        <taxon>Spiralia</taxon>
        <taxon>Lophotrochozoa</taxon>
        <taxon>Annelida</taxon>
        <taxon>Polychaeta</taxon>
        <taxon>Sedentaria</taxon>
        <taxon>Canalipalpata</taxon>
        <taxon>Sabellida</taxon>
        <taxon>Oweniida</taxon>
        <taxon>Oweniidae</taxon>
        <taxon>Owenia</taxon>
    </lineage>
</organism>
<dbReference type="OrthoDB" id="6058372at2759"/>
<dbReference type="Gene3D" id="2.60.120.200">
    <property type="match status" value="1"/>
</dbReference>
<dbReference type="SUPFAM" id="SSF49899">
    <property type="entry name" value="Concanavalin A-like lectins/glucanases"/>
    <property type="match status" value="1"/>
</dbReference>
<dbReference type="Pfam" id="PF13385">
    <property type="entry name" value="Laminin_G_3"/>
    <property type="match status" value="1"/>
</dbReference>
<evidence type="ECO:0000256" key="2">
    <source>
        <dbReference type="SAM" id="MobiDB-lite"/>
    </source>
</evidence>
<dbReference type="PANTHER" id="PTHR24261:SF7">
    <property type="entry name" value="KRINGLE DOMAIN-CONTAINING PROTEIN"/>
    <property type="match status" value="1"/>
</dbReference>
<dbReference type="InterPro" id="IPR022041">
    <property type="entry name" value="Methyltransf_FA"/>
</dbReference>
<dbReference type="EMBL" id="CAIIXF020000006">
    <property type="protein sequence ID" value="CAH1786996.1"/>
    <property type="molecule type" value="Genomic_DNA"/>
</dbReference>
<feature type="non-terminal residue" evidence="3">
    <location>
        <position position="1"/>
    </location>
</feature>
<dbReference type="GO" id="GO:0046373">
    <property type="term" value="P:L-arabinose metabolic process"/>
    <property type="evidence" value="ECO:0007669"/>
    <property type="project" value="InterPro"/>
</dbReference>
<name>A0A8J1TY84_OWEFU</name>
<dbReference type="InterPro" id="IPR013806">
    <property type="entry name" value="Kringle-like"/>
</dbReference>
<dbReference type="GO" id="GO:0046556">
    <property type="term" value="F:alpha-L-arabinofuranosidase activity"/>
    <property type="evidence" value="ECO:0007669"/>
    <property type="project" value="InterPro"/>
</dbReference>
<dbReference type="Gene3D" id="2.80.10.50">
    <property type="match status" value="1"/>
</dbReference>
<proteinExistence type="predicted"/>
<dbReference type="CDD" id="cd23265">
    <property type="entry name" value="beta-trefoil_ABD_ABFB-like"/>
    <property type="match status" value="1"/>
</dbReference>
<comment type="caution">
    <text evidence="1">Lacks conserved residue(s) required for the propagation of feature annotation.</text>
</comment>
<dbReference type="Pfam" id="PF12248">
    <property type="entry name" value="Methyltransf_FA"/>
    <property type="match status" value="1"/>
</dbReference>
<accession>A0A8J1TY84</accession>
<dbReference type="CDD" id="cd00110">
    <property type="entry name" value="LamG"/>
    <property type="match status" value="1"/>
</dbReference>
<dbReference type="InterPro" id="IPR038178">
    <property type="entry name" value="Kringle_sf"/>
</dbReference>
<dbReference type="SUPFAM" id="SSF57440">
    <property type="entry name" value="Kringle-like"/>
    <property type="match status" value="1"/>
</dbReference>
<dbReference type="InterPro" id="IPR007934">
    <property type="entry name" value="AbfB_ABD"/>
</dbReference>
<dbReference type="InterPro" id="IPR001791">
    <property type="entry name" value="Laminin_G"/>
</dbReference>
<dbReference type="GO" id="GO:0005102">
    <property type="term" value="F:signaling receptor binding"/>
    <property type="evidence" value="ECO:0007669"/>
    <property type="project" value="TreeGrafter"/>
</dbReference>
<dbReference type="InterPro" id="IPR018056">
    <property type="entry name" value="Kringle_CS"/>
</dbReference>
<gene>
    <name evidence="3" type="ORF">OFUS_LOCUS12783</name>
</gene>
<dbReference type="GO" id="GO:0005615">
    <property type="term" value="C:extracellular space"/>
    <property type="evidence" value="ECO:0007669"/>
    <property type="project" value="TreeGrafter"/>
</dbReference>
<evidence type="ECO:0000313" key="3">
    <source>
        <dbReference type="EMBL" id="CAH1786996.1"/>
    </source>
</evidence>
<dbReference type="InterPro" id="IPR036195">
    <property type="entry name" value="AbfB_ABD_sf"/>
</dbReference>
<dbReference type="PROSITE" id="PS50070">
    <property type="entry name" value="KRINGLE_2"/>
    <property type="match status" value="1"/>
</dbReference>
<dbReference type="Pfam" id="PF05270">
    <property type="entry name" value="AbfB"/>
    <property type="match status" value="1"/>
</dbReference>
<dbReference type="PROSITE" id="PS00021">
    <property type="entry name" value="KRINGLE_1"/>
    <property type="match status" value="1"/>
</dbReference>
<feature type="region of interest" description="Disordered" evidence="2">
    <location>
        <begin position="531"/>
        <end position="559"/>
    </location>
</feature>
<keyword evidence="1" id="KW-0420">Kringle</keyword>
<feature type="non-terminal residue" evidence="3">
    <location>
        <position position="643"/>
    </location>
</feature>
<dbReference type="Gene3D" id="2.40.20.10">
    <property type="entry name" value="Plasminogen Kringle 4"/>
    <property type="match status" value="1"/>
</dbReference>
<dbReference type="AlphaFoldDB" id="A0A8J1TY84"/>
<dbReference type="Pfam" id="PF00051">
    <property type="entry name" value="Kringle"/>
    <property type="match status" value="1"/>
</dbReference>
<dbReference type="CDD" id="cd00108">
    <property type="entry name" value="KR"/>
    <property type="match status" value="1"/>
</dbReference>
<dbReference type="InterPro" id="IPR013320">
    <property type="entry name" value="ConA-like_dom_sf"/>
</dbReference>